<dbReference type="Proteomes" id="UP001138961">
    <property type="component" value="Unassembled WGS sequence"/>
</dbReference>
<accession>A0ABS8BVV2</accession>
<dbReference type="RefSeq" id="WP_226748497.1">
    <property type="nucleotide sequence ID" value="NZ_JAJATZ010000005.1"/>
</dbReference>
<feature type="compositionally biased region" description="Acidic residues" evidence="1">
    <location>
        <begin position="96"/>
        <end position="105"/>
    </location>
</feature>
<name>A0ABS8BVV2_9RHOB</name>
<evidence type="ECO:0000256" key="1">
    <source>
        <dbReference type="SAM" id="MobiDB-lite"/>
    </source>
</evidence>
<feature type="region of interest" description="Disordered" evidence="1">
    <location>
        <begin position="96"/>
        <end position="118"/>
    </location>
</feature>
<evidence type="ECO:0008006" key="4">
    <source>
        <dbReference type="Google" id="ProtNLM"/>
    </source>
</evidence>
<evidence type="ECO:0000313" key="2">
    <source>
        <dbReference type="EMBL" id="MCB5199834.1"/>
    </source>
</evidence>
<protein>
    <recommendedName>
        <fullName evidence="4">Glycerol-3-phosphate dehydrogenase</fullName>
    </recommendedName>
</protein>
<sequence length="266" mass="29498">MSNARIEDVLSSIRRLVAEDNAAEREAPRPSARIEKFVLTPALRVDHEEDARDSDAESDAPFVLEASHAVTPAEDTSGPASLLSTIAELEAAVSDQAEDWEDDGTGTELDKSWSSAGFRGDVPVEDAIELDSADRPLGVPQGPEAWPATLSEAARLYRIQDEDEDDSAQVLFRHHRHRAAADHEAVDQDYNDDLIEALDERDPEAEAALHMFLEGGLTVKNDQLQEIVRQIVREELQGTMGERITRNVRKLVRREIQRVLSSSDLT</sequence>
<organism evidence="2 3">
    <name type="scientific">Loktanella gaetbuli</name>
    <dbReference type="NCBI Taxonomy" id="2881335"/>
    <lineage>
        <taxon>Bacteria</taxon>
        <taxon>Pseudomonadati</taxon>
        <taxon>Pseudomonadota</taxon>
        <taxon>Alphaproteobacteria</taxon>
        <taxon>Rhodobacterales</taxon>
        <taxon>Roseobacteraceae</taxon>
        <taxon>Loktanella</taxon>
    </lineage>
</organism>
<comment type="caution">
    <text evidence="2">The sequence shown here is derived from an EMBL/GenBank/DDBJ whole genome shotgun (WGS) entry which is preliminary data.</text>
</comment>
<evidence type="ECO:0000313" key="3">
    <source>
        <dbReference type="Proteomes" id="UP001138961"/>
    </source>
</evidence>
<reference evidence="2" key="1">
    <citation type="submission" date="2021-10" db="EMBL/GenBank/DDBJ databases">
        <title>Loktanella gaetbuli sp. nov., isolated from a tidal flat.</title>
        <authorList>
            <person name="Park S."/>
            <person name="Yoon J.-H."/>
        </authorList>
    </citation>
    <scope>NUCLEOTIDE SEQUENCE</scope>
    <source>
        <strain evidence="2">TSTF-M6</strain>
    </source>
</reference>
<proteinExistence type="predicted"/>
<dbReference type="EMBL" id="JAJATZ010000005">
    <property type="protein sequence ID" value="MCB5199834.1"/>
    <property type="molecule type" value="Genomic_DNA"/>
</dbReference>
<keyword evidence="3" id="KW-1185">Reference proteome</keyword>
<gene>
    <name evidence="2" type="ORF">LGQ03_11355</name>
</gene>